<reference evidence="1" key="1">
    <citation type="submission" date="2014-11" db="EMBL/GenBank/DDBJ databases">
        <authorList>
            <person name="Amaro Gonzalez C."/>
        </authorList>
    </citation>
    <scope>NUCLEOTIDE SEQUENCE</scope>
</reference>
<dbReference type="AlphaFoldDB" id="A0A0E9REV8"/>
<accession>A0A0E9REV8</accession>
<reference evidence="1" key="2">
    <citation type="journal article" date="2015" name="Fish Shellfish Immunol.">
        <title>Early steps in the European eel (Anguilla anguilla)-Vibrio vulnificus interaction in the gills: Role of the RtxA13 toxin.</title>
        <authorList>
            <person name="Callol A."/>
            <person name="Pajuelo D."/>
            <person name="Ebbesson L."/>
            <person name="Teles M."/>
            <person name="MacKenzie S."/>
            <person name="Amaro C."/>
        </authorList>
    </citation>
    <scope>NUCLEOTIDE SEQUENCE</scope>
</reference>
<organism evidence="1">
    <name type="scientific">Anguilla anguilla</name>
    <name type="common">European freshwater eel</name>
    <name type="synonym">Muraena anguilla</name>
    <dbReference type="NCBI Taxonomy" id="7936"/>
    <lineage>
        <taxon>Eukaryota</taxon>
        <taxon>Metazoa</taxon>
        <taxon>Chordata</taxon>
        <taxon>Craniata</taxon>
        <taxon>Vertebrata</taxon>
        <taxon>Euteleostomi</taxon>
        <taxon>Actinopterygii</taxon>
        <taxon>Neopterygii</taxon>
        <taxon>Teleostei</taxon>
        <taxon>Anguilliformes</taxon>
        <taxon>Anguillidae</taxon>
        <taxon>Anguilla</taxon>
    </lineage>
</organism>
<dbReference type="EMBL" id="GBXM01080886">
    <property type="protein sequence ID" value="JAH27691.1"/>
    <property type="molecule type" value="Transcribed_RNA"/>
</dbReference>
<protein>
    <submittedName>
        <fullName evidence="1">Uncharacterized protein</fullName>
    </submittedName>
</protein>
<proteinExistence type="predicted"/>
<name>A0A0E9REV8_ANGAN</name>
<sequence length="40" mass="4741">MLLSSMPLWTKTMPGQYPPDLEPDHYCEFSGYILYLCRRS</sequence>
<evidence type="ECO:0000313" key="1">
    <source>
        <dbReference type="EMBL" id="JAH27691.1"/>
    </source>
</evidence>